<feature type="compositionally biased region" description="Polar residues" evidence="2">
    <location>
        <begin position="562"/>
        <end position="573"/>
    </location>
</feature>
<feature type="compositionally biased region" description="Basic and acidic residues" evidence="2">
    <location>
        <begin position="586"/>
        <end position="611"/>
    </location>
</feature>
<feature type="compositionally biased region" description="Low complexity" evidence="2">
    <location>
        <begin position="331"/>
        <end position="366"/>
    </location>
</feature>
<accession>A0A1X1KDL4</accession>
<dbReference type="AlphaFoldDB" id="A0A1X1KDL4"/>
<protein>
    <recommendedName>
        <fullName evidence="3">LysM domain-containing protein</fullName>
    </recommendedName>
</protein>
<evidence type="ECO:0000256" key="2">
    <source>
        <dbReference type="SAM" id="MobiDB-lite"/>
    </source>
</evidence>
<sequence>MRQTNVRGTLSLRGFRKLRTGAIVATGVILLGLGFLAPTVSASEQDGVWVARTVAEVKADIQKEGDLFKYVIKWGDTLSVISEASNIPVDVLQEMNQTSGKNLFLPHNELYFTEAETISDTVTKHKIVIKESGASGEVRTYEVLLKKDQETKAVTFELTDVTEKVEKMAVNYSPVYQPVSAPVVERAEESGEELASEAPAADKAPSNIGTTNQPVASNPSSEAPAPKAEVPVTPAPKVEAPLTPMPKAEEPAAPALKADESAATTPKADEPATPAPKVDEPATPAPKVDEPATPAPKVEESVAPAPKAEEPAVPAPKVDELVSPAPKVDEPTATAPKAEEPATPAPKAEEPTTPAPKAEEPAVPAPKVDEPVSPAPKVDEPTATAPKAEEPATPAPKSEEPTTPAPKAEEPTTPAPKVEEPATPAPKVEESVSPAPKSEAPVSPAPKSEEPVAPAPKSEEPTTPAPKAEEPATPAPVTPSEEAPVTSGDTNSTAQPAGESGKSETKSEPSNTPSAEATNDSGNVATSSPVTDGTTSNTGTTEQPETSAPKTEATAPKEDKLPTNQNGDTSNPVDSKDETPNPAPAPKEDTPSEEVAPKDEKLEEAKKDGKDVIEKIVASKHSEIEKVKDEAEKTKLKEKLNELKEEALAAIKNAENHDAAVDATDEYQTKIDEINVPGEELPAPNYNKDNLTNGRNEGTTINDGSTAIGHGSGEAPTQPSSTSEGASSFRNAPSVQARARRVARSTSEPDGTVNISYNFAGMPDIHGFLSDPGEDNTVKIPAGTSEAQAKELVKEKIQAKIKDLAARGYHVKNDIIFEQDTTVKNYNYVVTFTKEATGTSGFRMAPAVQPRASRNRRSLEQPAPQKVKVNVFYNFDQMKDIAGFLGDINGTSLEIAEGLSNEEVKVAVKKQVEAKKEELSKRGYTFKEDYVYQSNGKDYNYVVTFSKAAK</sequence>
<feature type="compositionally biased region" description="Low complexity" evidence="2">
    <location>
        <begin position="301"/>
        <end position="316"/>
    </location>
</feature>
<feature type="region of interest" description="Disordered" evidence="2">
    <location>
        <begin position="184"/>
        <end position="611"/>
    </location>
</feature>
<proteinExistence type="predicted"/>
<feature type="compositionally biased region" description="Polar residues" evidence="2">
    <location>
        <begin position="207"/>
        <end position="221"/>
    </location>
</feature>
<feature type="compositionally biased region" description="Polar residues" evidence="2">
    <location>
        <begin position="687"/>
        <end position="705"/>
    </location>
</feature>
<evidence type="ECO:0000313" key="5">
    <source>
        <dbReference type="Proteomes" id="UP000193234"/>
    </source>
</evidence>
<reference evidence="4 5" key="1">
    <citation type="journal article" date="2016" name="Eur. J. Clin. Microbiol. Infect. Dis.">
        <title>Whole genome sequencing as a tool for phylogenetic analysis of clinical strains of Mitis group streptococci.</title>
        <authorList>
            <person name="Rasmussen L.H."/>
            <person name="Dargis R."/>
            <person name="Hojholt K."/>
            <person name="Christensen J.J."/>
            <person name="Skovgaard O."/>
            <person name="Justesen U.S."/>
            <person name="Rosenvinge F.S."/>
            <person name="Moser C."/>
            <person name="Lukjancenko O."/>
            <person name="Rasmussen S."/>
            <person name="Nielsen X.C."/>
        </authorList>
    </citation>
    <scope>NUCLEOTIDE SEQUENCE [LARGE SCALE GENOMIC DNA]</scope>
    <source>
        <strain evidence="4 5">RH_12363_08</strain>
    </source>
</reference>
<evidence type="ECO:0000313" key="4">
    <source>
        <dbReference type="EMBL" id="ORO97311.1"/>
    </source>
</evidence>
<evidence type="ECO:0000256" key="1">
    <source>
        <dbReference type="SAM" id="Coils"/>
    </source>
</evidence>
<feature type="compositionally biased region" description="Polar residues" evidence="2">
    <location>
        <begin position="715"/>
        <end position="734"/>
    </location>
</feature>
<feature type="compositionally biased region" description="Polar residues" evidence="2">
    <location>
        <begin position="745"/>
        <end position="755"/>
    </location>
</feature>
<dbReference type="Proteomes" id="UP000193234">
    <property type="component" value="Unassembled WGS sequence"/>
</dbReference>
<gene>
    <name evidence="4" type="ORF">B7696_07470</name>
</gene>
<feature type="coiled-coil region" evidence="1">
    <location>
        <begin position="626"/>
        <end position="660"/>
    </location>
</feature>
<organism evidence="4 5">
    <name type="scientific">Streptococcus mitis</name>
    <dbReference type="NCBI Taxonomy" id="28037"/>
    <lineage>
        <taxon>Bacteria</taxon>
        <taxon>Bacillati</taxon>
        <taxon>Bacillota</taxon>
        <taxon>Bacilli</taxon>
        <taxon>Lactobacillales</taxon>
        <taxon>Streptococcaceae</taxon>
        <taxon>Streptococcus</taxon>
        <taxon>Streptococcus mitis group</taxon>
    </lineage>
</organism>
<evidence type="ECO:0000259" key="3">
    <source>
        <dbReference type="PROSITE" id="PS51782"/>
    </source>
</evidence>
<dbReference type="EMBL" id="NCVJ01000021">
    <property type="protein sequence ID" value="ORO97311.1"/>
    <property type="molecule type" value="Genomic_DNA"/>
</dbReference>
<dbReference type="InterPro" id="IPR018392">
    <property type="entry name" value="LysM"/>
</dbReference>
<feature type="compositionally biased region" description="Polar residues" evidence="2">
    <location>
        <begin position="508"/>
        <end position="530"/>
    </location>
</feature>
<name>A0A1X1KDL4_STRMT</name>
<dbReference type="PROSITE" id="PS51782">
    <property type="entry name" value="LYSM"/>
    <property type="match status" value="1"/>
</dbReference>
<feature type="domain" description="LysM" evidence="3">
    <location>
        <begin position="68"/>
        <end position="112"/>
    </location>
</feature>
<feature type="compositionally biased region" description="Low complexity" evidence="2">
    <location>
        <begin position="381"/>
        <end position="416"/>
    </location>
</feature>
<dbReference type="RefSeq" id="WP_084863043.1">
    <property type="nucleotide sequence ID" value="NZ_NCVJ01000021.1"/>
</dbReference>
<feature type="region of interest" description="Disordered" evidence="2">
    <location>
        <begin position="675"/>
        <end position="755"/>
    </location>
</feature>
<feature type="compositionally biased region" description="Low complexity" evidence="2">
    <location>
        <begin position="531"/>
        <end position="546"/>
    </location>
</feature>
<keyword evidence="1" id="KW-0175">Coiled coil</keyword>
<comment type="caution">
    <text evidence="4">The sequence shown here is derived from an EMBL/GenBank/DDBJ whole genome shotgun (WGS) entry which is preliminary data.</text>
</comment>